<evidence type="ECO:0000256" key="4">
    <source>
        <dbReference type="ARBA" id="ARBA00022795"/>
    </source>
</evidence>
<dbReference type="RefSeq" id="WP_368654408.1">
    <property type="nucleotide sequence ID" value="NZ_CP162599.1"/>
</dbReference>
<reference evidence="8" key="1">
    <citation type="submission" date="2024-07" db="EMBL/GenBank/DDBJ databases">
        <title>Halotolerant mesophilic bacterium Ornithinibacillus sp. 4-3, sp. nov., isolated from soil.</title>
        <authorList>
            <person name="Sidarenka A.V."/>
            <person name="Guliayeva D.E."/>
            <person name="Leanovich S.I."/>
            <person name="Hileuskaya K.S."/>
            <person name="Akhremchuk A.E."/>
            <person name="Sikolenko M.A."/>
            <person name="Valentovich L.N."/>
        </authorList>
    </citation>
    <scope>NUCLEOTIDE SEQUENCE</scope>
    <source>
        <strain evidence="8">4-3</strain>
    </source>
</reference>
<dbReference type="AlphaFoldDB" id="A0AB39HTF0"/>
<accession>A0AB39HTF0</accession>
<organism evidence="8">
    <name type="scientific">Ornithinibacillus sp. 4-3</name>
    <dbReference type="NCBI Taxonomy" id="3231488"/>
    <lineage>
        <taxon>Bacteria</taxon>
        <taxon>Bacillati</taxon>
        <taxon>Bacillota</taxon>
        <taxon>Bacilli</taxon>
        <taxon>Bacillales</taxon>
        <taxon>Bacillaceae</taxon>
        <taxon>Ornithinibacillus</taxon>
    </lineage>
</organism>
<dbReference type="Pfam" id="PF04316">
    <property type="entry name" value="FlgM"/>
    <property type="match status" value="1"/>
</dbReference>
<keyword evidence="8" id="KW-0966">Cell projection</keyword>
<dbReference type="SUPFAM" id="SSF101498">
    <property type="entry name" value="Anti-sigma factor FlgM"/>
    <property type="match status" value="1"/>
</dbReference>
<feature type="domain" description="Anti-sigma-28 factor FlgM C-terminal" evidence="7">
    <location>
        <begin position="33"/>
        <end position="83"/>
    </location>
</feature>
<keyword evidence="8" id="KW-0969">Cilium</keyword>
<dbReference type="InterPro" id="IPR031316">
    <property type="entry name" value="FlgM_C"/>
</dbReference>
<keyword evidence="8" id="KW-0282">Flagellum</keyword>
<protein>
    <recommendedName>
        <fullName evidence="2">Negative regulator of flagellin synthesis</fullName>
    </recommendedName>
</protein>
<dbReference type="GO" id="GO:0045892">
    <property type="term" value="P:negative regulation of DNA-templated transcription"/>
    <property type="evidence" value="ECO:0007669"/>
    <property type="project" value="InterPro"/>
</dbReference>
<evidence type="ECO:0000256" key="6">
    <source>
        <dbReference type="ARBA" id="ARBA00023163"/>
    </source>
</evidence>
<evidence type="ECO:0000259" key="7">
    <source>
        <dbReference type="Pfam" id="PF04316"/>
    </source>
</evidence>
<keyword evidence="3" id="KW-0678">Repressor</keyword>
<keyword evidence="4" id="KW-1005">Bacterial flagellum biogenesis</keyword>
<sequence>MKIQGPNFSKIHAYQNQMQVKKEQAKEHVSKEDKLDISNEAKKLQMNQQKTEERDNHIQNIKSSIKSGSYEIDYQKTAKKMLKFWSR</sequence>
<dbReference type="InterPro" id="IPR007412">
    <property type="entry name" value="FlgM"/>
</dbReference>
<name>A0AB39HTF0_9BACI</name>
<evidence type="ECO:0000256" key="5">
    <source>
        <dbReference type="ARBA" id="ARBA00023015"/>
    </source>
</evidence>
<evidence type="ECO:0000256" key="1">
    <source>
        <dbReference type="ARBA" id="ARBA00005322"/>
    </source>
</evidence>
<keyword evidence="5" id="KW-0805">Transcription regulation</keyword>
<proteinExistence type="inferred from homology"/>
<dbReference type="GO" id="GO:0044781">
    <property type="term" value="P:bacterial-type flagellum organization"/>
    <property type="evidence" value="ECO:0007669"/>
    <property type="project" value="UniProtKB-KW"/>
</dbReference>
<keyword evidence="6" id="KW-0804">Transcription</keyword>
<dbReference type="EMBL" id="CP162599">
    <property type="protein sequence ID" value="XDK33730.1"/>
    <property type="molecule type" value="Genomic_DNA"/>
</dbReference>
<dbReference type="InterPro" id="IPR035890">
    <property type="entry name" value="Anti-sigma-28_factor_FlgM_sf"/>
</dbReference>
<evidence type="ECO:0000313" key="8">
    <source>
        <dbReference type="EMBL" id="XDK33730.1"/>
    </source>
</evidence>
<evidence type="ECO:0000256" key="2">
    <source>
        <dbReference type="ARBA" id="ARBA00017823"/>
    </source>
</evidence>
<evidence type="ECO:0000256" key="3">
    <source>
        <dbReference type="ARBA" id="ARBA00022491"/>
    </source>
</evidence>
<dbReference type="NCBIfam" id="TIGR03824">
    <property type="entry name" value="FlgM_jcvi"/>
    <property type="match status" value="1"/>
</dbReference>
<gene>
    <name evidence="8" type="primary">flgM</name>
    <name evidence="8" type="ORF">AB4Y30_05090</name>
</gene>
<comment type="similarity">
    <text evidence="1">Belongs to the FlgM family.</text>
</comment>